<dbReference type="InterPro" id="IPR027417">
    <property type="entry name" value="P-loop_NTPase"/>
</dbReference>
<evidence type="ECO:0000256" key="3">
    <source>
        <dbReference type="ARBA" id="ARBA00022840"/>
    </source>
</evidence>
<keyword evidence="4" id="KW-0238">DNA-binding</keyword>
<dbReference type="RefSeq" id="WP_057804266.1">
    <property type="nucleotide sequence ID" value="NZ_JQBX01000027.1"/>
</dbReference>
<comment type="similarity">
    <text evidence="1">Belongs to the helicase family. RecQ subfamily.</text>
</comment>
<evidence type="ECO:0000256" key="5">
    <source>
        <dbReference type="ARBA" id="ARBA00023235"/>
    </source>
</evidence>
<dbReference type="EMBL" id="JQBX01000027">
    <property type="protein sequence ID" value="KRN93013.1"/>
    <property type="molecule type" value="Genomic_DNA"/>
</dbReference>
<organism evidence="10 11">
    <name type="scientific">Pediococcus stilesii</name>
    <dbReference type="NCBI Taxonomy" id="331679"/>
    <lineage>
        <taxon>Bacteria</taxon>
        <taxon>Bacillati</taxon>
        <taxon>Bacillota</taxon>
        <taxon>Bacilli</taxon>
        <taxon>Lactobacillales</taxon>
        <taxon>Lactobacillaceae</taxon>
        <taxon>Pediococcus</taxon>
    </lineage>
</organism>
<feature type="domain" description="Helicase ATP-binding" evidence="8">
    <location>
        <begin position="314"/>
        <end position="494"/>
    </location>
</feature>
<evidence type="ECO:0000256" key="1">
    <source>
        <dbReference type="ARBA" id="ARBA00005446"/>
    </source>
</evidence>
<dbReference type="GO" id="GO:0006281">
    <property type="term" value="P:DNA repair"/>
    <property type="evidence" value="ECO:0007669"/>
    <property type="project" value="TreeGrafter"/>
</dbReference>
<reference evidence="10 11" key="1">
    <citation type="journal article" date="2015" name="Genome Announc.">
        <title>Expanding the biotechnology potential of lactobacilli through comparative genomics of 213 strains and associated genera.</title>
        <authorList>
            <person name="Sun Z."/>
            <person name="Harris H.M."/>
            <person name="McCann A."/>
            <person name="Guo C."/>
            <person name="Argimon S."/>
            <person name="Zhang W."/>
            <person name="Yang X."/>
            <person name="Jeffery I.B."/>
            <person name="Cooney J.C."/>
            <person name="Kagawa T.F."/>
            <person name="Liu W."/>
            <person name="Song Y."/>
            <person name="Salvetti E."/>
            <person name="Wrobel A."/>
            <person name="Rasinkangas P."/>
            <person name="Parkhill J."/>
            <person name="Rea M.C."/>
            <person name="O'Sullivan O."/>
            <person name="Ritari J."/>
            <person name="Douillard F.P."/>
            <person name="Paul Ross R."/>
            <person name="Yang R."/>
            <person name="Briner A.E."/>
            <person name="Felis G.E."/>
            <person name="de Vos W.M."/>
            <person name="Barrangou R."/>
            <person name="Klaenhammer T.R."/>
            <person name="Caufield P.W."/>
            <person name="Cui Y."/>
            <person name="Zhang H."/>
            <person name="O'Toole P.W."/>
        </authorList>
    </citation>
    <scope>NUCLEOTIDE SEQUENCE [LARGE SCALE GENOMIC DNA]</scope>
    <source>
        <strain evidence="10 11">DSM 18001</strain>
    </source>
</reference>
<keyword evidence="10" id="KW-0347">Helicase</keyword>
<dbReference type="SMART" id="SM00487">
    <property type="entry name" value="DEXDc"/>
    <property type="match status" value="1"/>
</dbReference>
<name>A0A0R2KZH4_9LACO</name>
<dbReference type="InterPro" id="IPR014001">
    <property type="entry name" value="Helicase_ATP-bd"/>
</dbReference>
<comment type="catalytic activity">
    <reaction evidence="6">
        <text>Couples ATP hydrolysis with the unwinding of duplex DNA by translocating in the 3'-5' direction.</text>
        <dbReference type="EC" id="5.6.2.4"/>
    </reaction>
</comment>
<keyword evidence="2" id="KW-0547">Nucleotide-binding</keyword>
<dbReference type="CDD" id="cd17920">
    <property type="entry name" value="DEXHc_RecQ"/>
    <property type="match status" value="1"/>
</dbReference>
<feature type="domain" description="Helicase C-terminal" evidence="9">
    <location>
        <begin position="536"/>
        <end position="688"/>
    </location>
</feature>
<keyword evidence="11" id="KW-1185">Reference proteome</keyword>
<dbReference type="Pfam" id="PF00271">
    <property type="entry name" value="Helicase_C"/>
    <property type="match status" value="1"/>
</dbReference>
<sequence>MTKVNERIEQLILEQNLNKPLVITIGFDVNDLNHWLIEPIAQKLDITDIEAKKTKLISEAFSNIDKFDDYLMVRPEEFSLLRDAMDVEMIYHTDIVVLKNNLFDKSFPYSNTLSDVDKAYEMLYLSEDIELEGLDKKRVERINIFYGSINFSKNSKKYFITYKEDLWDKYPKYDFYRINGDTKVITVDVPKASINVALDEEETRFLDFELGHDFLEPVNFVVDSVDHVPHKYLERIAVLKMLNPELVVTFSTQSIKREQIKHLNEYRNILKRVWDYDDFRDLNMYANIEKRDKKLIKISQAQIIDDIVNQAENARKNEEYRDIYITASTGAGKSVMFQIPTLYLTEKYVDDKPLILVISPLIGLMNDQVDSMKSKGVNNAETINGNTPPYEKQNILHKVADGSIDMLYLSPETLQARGDIKMLIGNRKIGMLIVDEAHIVTTWGKSFRADYWYLGIYLQKLRKEYQFPIVTFTATAIYGGSEDMYLDARDSLNMIRPIAYFGLVRRNDISMKIRSGLVDEGDKDYRKKKSVLAFNHLKDAFEKKQKSLVYFPTVRLLNEFFRFLEVNYENIANVTGKYYGSLDKEEKDTVLEEFKSGEIRFVLATKAFGMGIDIPDITNVYHYNPTGNVVDYVQEIGRVARDHSLVPKGFGILDYLPRDFNAVQQLQGMSAIKTTQIQGVMKKILDIYRVKGSNRNLVVSADDFKYIFSDNLDDDNNNLDNKVKTVLLMIEKDFSSDRKLGYSPFVARPRSVFGKELIIVSRNTQTVLVRSALKDYFEVITSLKGEGYSTVLSVDLSGIWEKYYKKISFPEFKYKINTLEERKKMDHAKIFELFNFASGIQYTFDEDNDSRLAGYKKVMETYQSFLDSMQREAKQFEVRELGSYIRSSLNVNDEFKARSLAQVLINATFEYQKLKNVKILRERPGASKTLFATVKSGEMFGEFINQIATRLYTPIYSFSKGNNKMRVFHNRNSDNFDEEIITLGIGEAFDQTIGLNFTTLGGYNPQIYVRINSVYPVEQAIKQDKRYRNFILQDVLQKHKIGVVMQKFLFTHKEKDINEYTNWFWNQIEDYFMGRLPIEVEQKLNSKRK</sequence>
<dbReference type="PANTHER" id="PTHR13710">
    <property type="entry name" value="DNA HELICASE RECQ FAMILY MEMBER"/>
    <property type="match status" value="1"/>
</dbReference>
<protein>
    <recommendedName>
        <fullName evidence="7">DNA 3'-5' helicase</fullName>
        <ecNumber evidence="7">5.6.2.4</ecNumber>
    </recommendedName>
</protein>
<dbReference type="InterPro" id="IPR011545">
    <property type="entry name" value="DEAD/DEAH_box_helicase_dom"/>
</dbReference>
<dbReference type="GO" id="GO:0005694">
    <property type="term" value="C:chromosome"/>
    <property type="evidence" value="ECO:0007669"/>
    <property type="project" value="TreeGrafter"/>
</dbReference>
<dbReference type="GO" id="GO:0005524">
    <property type="term" value="F:ATP binding"/>
    <property type="evidence" value="ECO:0007669"/>
    <property type="project" value="UniProtKB-KW"/>
</dbReference>
<dbReference type="Proteomes" id="UP000051859">
    <property type="component" value="Unassembled WGS sequence"/>
</dbReference>
<dbReference type="Pfam" id="PF00270">
    <property type="entry name" value="DEAD"/>
    <property type="match status" value="1"/>
</dbReference>
<keyword evidence="5" id="KW-0413">Isomerase</keyword>
<dbReference type="GO" id="GO:0003677">
    <property type="term" value="F:DNA binding"/>
    <property type="evidence" value="ECO:0007669"/>
    <property type="project" value="UniProtKB-KW"/>
</dbReference>
<dbReference type="GO" id="GO:0009378">
    <property type="term" value="F:four-way junction helicase activity"/>
    <property type="evidence" value="ECO:0007669"/>
    <property type="project" value="TreeGrafter"/>
</dbReference>
<dbReference type="SMART" id="SM00490">
    <property type="entry name" value="HELICc"/>
    <property type="match status" value="1"/>
</dbReference>
<evidence type="ECO:0000256" key="4">
    <source>
        <dbReference type="ARBA" id="ARBA00023125"/>
    </source>
</evidence>
<dbReference type="STRING" id="331679.IV81_GL000976"/>
<evidence type="ECO:0000313" key="11">
    <source>
        <dbReference type="Proteomes" id="UP000051859"/>
    </source>
</evidence>
<dbReference type="InterPro" id="IPR001650">
    <property type="entry name" value="Helicase_C-like"/>
</dbReference>
<dbReference type="PATRIC" id="fig|331679.3.peg.988"/>
<dbReference type="GO" id="GO:0043138">
    <property type="term" value="F:3'-5' DNA helicase activity"/>
    <property type="evidence" value="ECO:0007669"/>
    <property type="project" value="UniProtKB-EC"/>
</dbReference>
<evidence type="ECO:0000259" key="8">
    <source>
        <dbReference type="PROSITE" id="PS51192"/>
    </source>
</evidence>
<dbReference type="AlphaFoldDB" id="A0A0R2KZH4"/>
<dbReference type="PROSITE" id="PS51192">
    <property type="entry name" value="HELICASE_ATP_BIND_1"/>
    <property type="match status" value="1"/>
</dbReference>
<keyword evidence="3" id="KW-0067">ATP-binding</keyword>
<dbReference type="Gene3D" id="3.40.50.300">
    <property type="entry name" value="P-loop containing nucleotide triphosphate hydrolases"/>
    <property type="match status" value="2"/>
</dbReference>
<dbReference type="PANTHER" id="PTHR13710:SF105">
    <property type="entry name" value="ATP-DEPENDENT DNA HELICASE Q1"/>
    <property type="match status" value="1"/>
</dbReference>
<dbReference type="GO" id="GO:0006310">
    <property type="term" value="P:DNA recombination"/>
    <property type="evidence" value="ECO:0007669"/>
    <property type="project" value="TreeGrafter"/>
</dbReference>
<dbReference type="SUPFAM" id="SSF52540">
    <property type="entry name" value="P-loop containing nucleoside triphosphate hydrolases"/>
    <property type="match status" value="1"/>
</dbReference>
<evidence type="ECO:0000256" key="7">
    <source>
        <dbReference type="ARBA" id="ARBA00034808"/>
    </source>
</evidence>
<dbReference type="PROSITE" id="PS51194">
    <property type="entry name" value="HELICASE_CTER"/>
    <property type="match status" value="1"/>
</dbReference>
<accession>A0A0R2KZH4</accession>
<comment type="caution">
    <text evidence="10">The sequence shown here is derived from an EMBL/GenBank/DDBJ whole genome shotgun (WGS) entry which is preliminary data.</text>
</comment>
<gene>
    <name evidence="10" type="ORF">IV81_GL000976</name>
</gene>
<dbReference type="EC" id="5.6.2.4" evidence="7"/>
<proteinExistence type="inferred from homology"/>
<evidence type="ECO:0000259" key="9">
    <source>
        <dbReference type="PROSITE" id="PS51194"/>
    </source>
</evidence>
<evidence type="ECO:0000256" key="2">
    <source>
        <dbReference type="ARBA" id="ARBA00022741"/>
    </source>
</evidence>
<keyword evidence="10" id="KW-0378">Hydrolase</keyword>
<evidence type="ECO:0000313" key="10">
    <source>
        <dbReference type="EMBL" id="KRN93013.1"/>
    </source>
</evidence>
<evidence type="ECO:0000256" key="6">
    <source>
        <dbReference type="ARBA" id="ARBA00034617"/>
    </source>
</evidence>
<dbReference type="GO" id="GO:0005737">
    <property type="term" value="C:cytoplasm"/>
    <property type="evidence" value="ECO:0007669"/>
    <property type="project" value="TreeGrafter"/>
</dbReference>